<evidence type="ECO:0000313" key="2">
    <source>
        <dbReference type="EMBL" id="KAA3766729.1"/>
    </source>
</evidence>
<evidence type="ECO:0000313" key="3">
    <source>
        <dbReference type="Proteomes" id="UP000422221"/>
    </source>
</evidence>
<proteinExistence type="predicted"/>
<sequence length="76" mass="8971">MVWRFQELVLWTWICPPVYISFNSFITNALSAIAATYCFFEKKSAVDVTSNEVFELYRTYAKSKQRLNFLFLSVLL</sequence>
<accession>A0A7J4XK21</accession>
<evidence type="ECO:0000256" key="1">
    <source>
        <dbReference type="SAM" id="Phobius"/>
    </source>
</evidence>
<dbReference type="Proteomes" id="UP000422221">
    <property type="component" value="Unassembled WGS sequence"/>
</dbReference>
<comment type="caution">
    <text evidence="2">The sequence shown here is derived from an EMBL/GenBank/DDBJ whole genome shotgun (WGS) entry which is preliminary data.</text>
</comment>
<keyword evidence="1" id="KW-1133">Transmembrane helix</keyword>
<protein>
    <submittedName>
        <fullName evidence="2">Uncharacterized protein</fullName>
    </submittedName>
</protein>
<keyword evidence="1" id="KW-0472">Membrane</keyword>
<reference evidence="2 3" key="1">
    <citation type="journal article" date="2019" name="Nat. Med.">
        <title>A library of human gut bacterial isolates paired with longitudinal multiomics data enables mechanistic microbiome research.</title>
        <authorList>
            <person name="Poyet M."/>
            <person name="Groussin M."/>
            <person name="Gibbons S.M."/>
            <person name="Avila-Pacheco J."/>
            <person name="Jiang X."/>
            <person name="Kearney S.M."/>
            <person name="Perrotta A.R."/>
            <person name="Berdy B."/>
            <person name="Zhao S."/>
            <person name="Lieberman T.D."/>
            <person name="Swanson P.K."/>
            <person name="Smith M."/>
            <person name="Roesemann S."/>
            <person name="Alexander J.E."/>
            <person name="Rich S.A."/>
            <person name="Livny J."/>
            <person name="Vlamakis H."/>
            <person name="Clish C."/>
            <person name="Bullock K."/>
            <person name="Deik A."/>
            <person name="Scott J."/>
            <person name="Pierce K.A."/>
            <person name="Xavier R.J."/>
            <person name="Alm E.J."/>
        </authorList>
    </citation>
    <scope>NUCLEOTIDE SEQUENCE [LARGE SCALE GENOMIC DNA]</scope>
    <source>
        <strain evidence="2 3">BIOML-A10</strain>
    </source>
</reference>
<dbReference type="AlphaFoldDB" id="A0A7J4XK21"/>
<gene>
    <name evidence="2" type="ORF">F3F73_07585</name>
</gene>
<dbReference type="EMBL" id="VWMK01000006">
    <property type="protein sequence ID" value="KAA3766729.1"/>
    <property type="molecule type" value="Genomic_DNA"/>
</dbReference>
<keyword evidence="1" id="KW-0812">Transmembrane</keyword>
<name>A0A7J4XK21_9BACE</name>
<organism evidence="2 3">
    <name type="scientific">Bacteroides salyersiae</name>
    <dbReference type="NCBI Taxonomy" id="291644"/>
    <lineage>
        <taxon>Bacteria</taxon>
        <taxon>Pseudomonadati</taxon>
        <taxon>Bacteroidota</taxon>
        <taxon>Bacteroidia</taxon>
        <taxon>Bacteroidales</taxon>
        <taxon>Bacteroidaceae</taxon>
        <taxon>Bacteroides</taxon>
    </lineage>
</organism>
<feature type="transmembrane region" description="Helical" evidence="1">
    <location>
        <begin position="20"/>
        <end position="40"/>
    </location>
</feature>